<proteinExistence type="predicted"/>
<gene>
    <name evidence="2" type="ORF">Q9L58_008921</name>
</gene>
<protein>
    <submittedName>
        <fullName evidence="2">Uncharacterized protein</fullName>
    </submittedName>
</protein>
<evidence type="ECO:0000313" key="2">
    <source>
        <dbReference type="EMBL" id="KAL0632211.1"/>
    </source>
</evidence>
<feature type="region of interest" description="Disordered" evidence="1">
    <location>
        <begin position="51"/>
        <end position="76"/>
    </location>
</feature>
<keyword evidence="3" id="KW-1185">Reference proteome</keyword>
<reference evidence="2 3" key="1">
    <citation type="submission" date="2024-02" db="EMBL/GenBank/DDBJ databases">
        <title>Discinaceae phylogenomics.</title>
        <authorList>
            <person name="Dirks A.C."/>
            <person name="James T.Y."/>
        </authorList>
    </citation>
    <scope>NUCLEOTIDE SEQUENCE [LARGE SCALE GENOMIC DNA]</scope>
    <source>
        <strain evidence="2 3">ACD0624</strain>
    </source>
</reference>
<feature type="compositionally biased region" description="Basic residues" evidence="1">
    <location>
        <begin position="62"/>
        <end position="76"/>
    </location>
</feature>
<dbReference type="EMBL" id="JBBBZM010000181">
    <property type="protein sequence ID" value="KAL0632211.1"/>
    <property type="molecule type" value="Genomic_DNA"/>
</dbReference>
<feature type="compositionally biased region" description="Low complexity" evidence="1">
    <location>
        <begin position="51"/>
        <end position="61"/>
    </location>
</feature>
<accession>A0ABR3G8E2</accession>
<sequence length="76" mass="8402">MVERYRQKSKDQSAKSTEKFSWDFTQLETADTEWSAAVIVNSSAVIANAAAASSRLSNSTSKSRHGSYLRQSHAPH</sequence>
<comment type="caution">
    <text evidence="2">The sequence shown here is derived from an EMBL/GenBank/DDBJ whole genome shotgun (WGS) entry which is preliminary data.</text>
</comment>
<organism evidence="2 3">
    <name type="scientific">Discina gigas</name>
    <dbReference type="NCBI Taxonomy" id="1032678"/>
    <lineage>
        <taxon>Eukaryota</taxon>
        <taxon>Fungi</taxon>
        <taxon>Dikarya</taxon>
        <taxon>Ascomycota</taxon>
        <taxon>Pezizomycotina</taxon>
        <taxon>Pezizomycetes</taxon>
        <taxon>Pezizales</taxon>
        <taxon>Discinaceae</taxon>
        <taxon>Discina</taxon>
    </lineage>
</organism>
<evidence type="ECO:0000256" key="1">
    <source>
        <dbReference type="SAM" id="MobiDB-lite"/>
    </source>
</evidence>
<evidence type="ECO:0000313" key="3">
    <source>
        <dbReference type="Proteomes" id="UP001447188"/>
    </source>
</evidence>
<dbReference type="Proteomes" id="UP001447188">
    <property type="component" value="Unassembled WGS sequence"/>
</dbReference>
<name>A0ABR3G8E2_9PEZI</name>